<feature type="compositionally biased region" description="Pro residues" evidence="1">
    <location>
        <begin position="23"/>
        <end position="33"/>
    </location>
</feature>
<feature type="transmembrane region" description="Helical" evidence="2">
    <location>
        <begin position="347"/>
        <end position="371"/>
    </location>
</feature>
<comment type="caution">
    <text evidence="3">The sequence shown here is derived from an EMBL/GenBank/DDBJ whole genome shotgun (WGS) entry which is preliminary data.</text>
</comment>
<keyword evidence="2" id="KW-1133">Transmembrane helix</keyword>
<evidence type="ECO:0000313" key="3">
    <source>
        <dbReference type="EMBL" id="MCL6422968.1"/>
    </source>
</evidence>
<evidence type="ECO:0008006" key="5">
    <source>
        <dbReference type="Google" id="ProtNLM"/>
    </source>
</evidence>
<accession>A0ABT0QZ81</accession>
<dbReference type="EMBL" id="JAKNCJ010000002">
    <property type="protein sequence ID" value="MCL6422968.1"/>
    <property type="molecule type" value="Genomic_DNA"/>
</dbReference>
<feature type="compositionally biased region" description="Low complexity" evidence="1">
    <location>
        <begin position="9"/>
        <end position="22"/>
    </location>
</feature>
<feature type="region of interest" description="Disordered" evidence="1">
    <location>
        <begin position="174"/>
        <end position="206"/>
    </location>
</feature>
<proteinExistence type="predicted"/>
<keyword evidence="2" id="KW-0812">Transmembrane</keyword>
<sequence>MAEPEHGRVPGSPADPSDVPAPANTPAPAPAPSPADDLADESAVRAARWRQPLWGDGPVDAWGTASADESTVGPELPAEPDVNPAGHPSTDSTGDSEFENRADGAASAAAPAATASDDVMESRVLRWVGTPIAPLAQERAEAETDVDAHSGSEAEAEAIAAADAVLETAPATPLQAPPRALVPPTPSAASPTGRPPAGPVPTAVPAASSAPSLAEATQSWGPRILAAALLATGLGTLLALLVLGGAIGTQASAKLSPMQEITAGQPAAIGPGRYAVLAFSSDETARACTVDAPGAASEETLFHVTIGRTQYRTLEVIRAGDPTTLIVTCGDAPSALRLTRMSVWPGVAVRLLMLAAGLALLASGAALLGALRPLRPALERLRR</sequence>
<keyword evidence="2" id="KW-0472">Membrane</keyword>
<feature type="compositionally biased region" description="Low complexity" evidence="1">
    <location>
        <begin position="103"/>
        <end position="117"/>
    </location>
</feature>
<evidence type="ECO:0000313" key="4">
    <source>
        <dbReference type="Proteomes" id="UP001203761"/>
    </source>
</evidence>
<name>A0ABT0QZ81_9MICO</name>
<organism evidence="3 4">
    <name type="scientific">Brachybacterium equifaecis</name>
    <dbReference type="NCBI Taxonomy" id="2910770"/>
    <lineage>
        <taxon>Bacteria</taxon>
        <taxon>Bacillati</taxon>
        <taxon>Actinomycetota</taxon>
        <taxon>Actinomycetes</taxon>
        <taxon>Micrococcales</taxon>
        <taxon>Dermabacteraceae</taxon>
        <taxon>Brachybacterium</taxon>
    </lineage>
</organism>
<dbReference type="RefSeq" id="WP_249737066.1">
    <property type="nucleotide sequence ID" value="NZ_JAKNCJ010000002.1"/>
</dbReference>
<protein>
    <recommendedName>
        <fullName evidence="5">Serine/threonine protein kinase</fullName>
    </recommendedName>
</protein>
<evidence type="ECO:0000256" key="1">
    <source>
        <dbReference type="SAM" id="MobiDB-lite"/>
    </source>
</evidence>
<gene>
    <name evidence="3" type="ORF">Bequi_06125</name>
</gene>
<dbReference type="Proteomes" id="UP001203761">
    <property type="component" value="Unassembled WGS sequence"/>
</dbReference>
<feature type="region of interest" description="Disordered" evidence="1">
    <location>
        <begin position="1"/>
        <end position="120"/>
    </location>
</feature>
<keyword evidence="4" id="KW-1185">Reference proteome</keyword>
<feature type="transmembrane region" description="Helical" evidence="2">
    <location>
        <begin position="224"/>
        <end position="248"/>
    </location>
</feature>
<reference evidence="3" key="1">
    <citation type="submission" date="2022-02" db="EMBL/GenBank/DDBJ databases">
        <authorList>
            <person name="Lee M."/>
            <person name="Kim S.-J."/>
            <person name="Jung M.-Y."/>
        </authorList>
    </citation>
    <scope>NUCLEOTIDE SEQUENCE</scope>
    <source>
        <strain evidence="3">JHP9</strain>
    </source>
</reference>
<evidence type="ECO:0000256" key="2">
    <source>
        <dbReference type="SAM" id="Phobius"/>
    </source>
</evidence>